<dbReference type="Proteomes" id="UP000244450">
    <property type="component" value="Unassembled WGS sequence"/>
</dbReference>
<dbReference type="AlphaFoldDB" id="A0A2T7BMT3"/>
<evidence type="ECO:0000313" key="1">
    <source>
        <dbReference type="EMBL" id="PUZ28983.1"/>
    </source>
</evidence>
<name>A0A2T7BMT3_9BACT</name>
<organism evidence="1 2">
    <name type="scientific">Chitinophaga parva</name>
    <dbReference type="NCBI Taxonomy" id="2169414"/>
    <lineage>
        <taxon>Bacteria</taxon>
        <taxon>Pseudomonadati</taxon>
        <taxon>Bacteroidota</taxon>
        <taxon>Chitinophagia</taxon>
        <taxon>Chitinophagales</taxon>
        <taxon>Chitinophagaceae</taxon>
        <taxon>Chitinophaga</taxon>
    </lineage>
</organism>
<comment type="caution">
    <text evidence="1">The sequence shown here is derived from an EMBL/GenBank/DDBJ whole genome shotgun (WGS) entry which is preliminary data.</text>
</comment>
<reference evidence="1 2" key="1">
    <citation type="submission" date="2018-04" db="EMBL/GenBank/DDBJ databases">
        <title>Chitinophaga fuyangensis sp. nov., isolated from soil in a chemical factory.</title>
        <authorList>
            <person name="Chen K."/>
        </authorList>
    </citation>
    <scope>NUCLEOTIDE SEQUENCE [LARGE SCALE GENOMIC DNA]</scope>
    <source>
        <strain evidence="1 2">LY-1</strain>
    </source>
</reference>
<protein>
    <submittedName>
        <fullName evidence="1">Uncharacterized protein</fullName>
    </submittedName>
</protein>
<proteinExistence type="predicted"/>
<sequence length="65" mass="7245">MPYLYPEADMAKVAQQGRHRYDALAHPVVAYVLESLGSLANWARGCWRNGCINNSSAVCSFQGNW</sequence>
<dbReference type="EMBL" id="QCYK01000001">
    <property type="protein sequence ID" value="PUZ28983.1"/>
    <property type="molecule type" value="Genomic_DNA"/>
</dbReference>
<gene>
    <name evidence="1" type="ORF">DCC81_05795</name>
</gene>
<evidence type="ECO:0000313" key="2">
    <source>
        <dbReference type="Proteomes" id="UP000244450"/>
    </source>
</evidence>
<keyword evidence="2" id="KW-1185">Reference proteome</keyword>
<accession>A0A2T7BMT3</accession>